<dbReference type="Gene3D" id="3.40.190.100">
    <property type="entry name" value="Glycine betaine-binding periplasmic protein, domain 2"/>
    <property type="match status" value="1"/>
</dbReference>
<feature type="signal peptide" evidence="1">
    <location>
        <begin position="1"/>
        <end position="25"/>
    </location>
</feature>
<feature type="domain" description="ABC-type glycine betaine transport system substrate-binding" evidence="2">
    <location>
        <begin position="39"/>
        <end position="321"/>
    </location>
</feature>
<comment type="caution">
    <text evidence="3">The sequence shown here is derived from an EMBL/GenBank/DDBJ whole genome shotgun (WGS) entry which is preliminary data.</text>
</comment>
<dbReference type="RefSeq" id="WP_147712666.1">
    <property type="nucleotide sequence ID" value="NZ_VKAD01000001.1"/>
</dbReference>
<name>A0A5C8Z5W9_9GAMM</name>
<gene>
    <name evidence="3" type="ORF">FME95_01970</name>
</gene>
<proteinExistence type="predicted"/>
<dbReference type="AlphaFoldDB" id="A0A5C8Z5W9"/>
<dbReference type="OrthoDB" id="9786266at2"/>
<dbReference type="InterPro" id="IPR007210">
    <property type="entry name" value="ABC_Gly_betaine_transp_sub-bd"/>
</dbReference>
<dbReference type="Proteomes" id="UP000321764">
    <property type="component" value="Unassembled WGS sequence"/>
</dbReference>
<dbReference type="PROSITE" id="PS51257">
    <property type="entry name" value="PROKAR_LIPOPROTEIN"/>
    <property type="match status" value="1"/>
</dbReference>
<evidence type="ECO:0000259" key="2">
    <source>
        <dbReference type="Pfam" id="PF04069"/>
    </source>
</evidence>
<reference evidence="3 4" key="1">
    <citation type="submission" date="2019-07" db="EMBL/GenBank/DDBJ databases">
        <title>Reinekea sp. strain SSH23 genome sequencing and assembly.</title>
        <authorList>
            <person name="Kim I."/>
        </authorList>
    </citation>
    <scope>NUCLEOTIDE SEQUENCE [LARGE SCALE GENOMIC DNA]</scope>
    <source>
        <strain evidence="3 4">SSH23</strain>
    </source>
</reference>
<keyword evidence="1" id="KW-0732">Signal</keyword>
<sequence length="343" mass="37296">MKIKLSMVLPVVTALLLAACSQEGAEDSVAESESHQCENVTIAEMTWSSASLWANIDKVILENGFGCEVELVPGDTLAATTSMIEKGVPAIAPELWTNGVVDVLEKGVEDGKVEYVGRSLSDGGQENLWVPKYMVDQYPELATLEGVKKHAALFKNPENPGTSMMMGCPAGWNCQIANENLFRAMELADYGFELVDPGSGAGLAGSIAKAYERKEPWFGYYWAPTALLGKYEMVSVDVGAEADLEHYSTCIGKLDCESPRVISFPVANVWTVVSTEFSSGSPEVMDYLAVRSLDNALMNKLLAWMEDNQANGEIGAYEFLESYPEVWTPWVSEEVATAIKASL</sequence>
<evidence type="ECO:0000256" key="1">
    <source>
        <dbReference type="SAM" id="SignalP"/>
    </source>
</evidence>
<accession>A0A5C8Z5W9</accession>
<protein>
    <submittedName>
        <fullName evidence="3">ABC transporter substrate-binding protein</fullName>
    </submittedName>
</protein>
<dbReference type="SUPFAM" id="SSF53850">
    <property type="entry name" value="Periplasmic binding protein-like II"/>
    <property type="match status" value="1"/>
</dbReference>
<evidence type="ECO:0000313" key="4">
    <source>
        <dbReference type="Proteomes" id="UP000321764"/>
    </source>
</evidence>
<organism evidence="3 4">
    <name type="scientific">Reinekea thalattae</name>
    <dbReference type="NCBI Taxonomy" id="2593301"/>
    <lineage>
        <taxon>Bacteria</taxon>
        <taxon>Pseudomonadati</taxon>
        <taxon>Pseudomonadota</taxon>
        <taxon>Gammaproteobacteria</taxon>
        <taxon>Oceanospirillales</taxon>
        <taxon>Saccharospirillaceae</taxon>
        <taxon>Reinekea</taxon>
    </lineage>
</organism>
<dbReference type="Pfam" id="PF04069">
    <property type="entry name" value="OpuAC"/>
    <property type="match status" value="1"/>
</dbReference>
<feature type="chain" id="PRO_5022766896" evidence="1">
    <location>
        <begin position="26"/>
        <end position="343"/>
    </location>
</feature>
<evidence type="ECO:0000313" key="3">
    <source>
        <dbReference type="EMBL" id="TXR53362.1"/>
    </source>
</evidence>
<dbReference type="GO" id="GO:0043190">
    <property type="term" value="C:ATP-binding cassette (ABC) transporter complex"/>
    <property type="evidence" value="ECO:0007669"/>
    <property type="project" value="InterPro"/>
</dbReference>
<keyword evidence="4" id="KW-1185">Reference proteome</keyword>
<dbReference type="GO" id="GO:0022857">
    <property type="term" value="F:transmembrane transporter activity"/>
    <property type="evidence" value="ECO:0007669"/>
    <property type="project" value="InterPro"/>
</dbReference>
<dbReference type="EMBL" id="VKAD01000001">
    <property type="protein sequence ID" value="TXR53362.1"/>
    <property type="molecule type" value="Genomic_DNA"/>
</dbReference>